<dbReference type="RefSeq" id="WP_047878100.1">
    <property type="nucleotide sequence ID" value="NZ_LDOT01000006.1"/>
</dbReference>
<dbReference type="PANTHER" id="PTHR35145:SF1">
    <property type="entry name" value="CYTOPLASMIC PROTEIN"/>
    <property type="match status" value="1"/>
</dbReference>
<dbReference type="EMBL" id="LDOT01000006">
    <property type="protein sequence ID" value="KLV07247.1"/>
    <property type="molecule type" value="Genomic_DNA"/>
</dbReference>
<dbReference type="Gene3D" id="3.90.1150.30">
    <property type="match status" value="1"/>
</dbReference>
<evidence type="ECO:0000313" key="1">
    <source>
        <dbReference type="EMBL" id="KLV07247.1"/>
    </source>
</evidence>
<gene>
    <name evidence="1" type="ORF">ABT56_06860</name>
</gene>
<reference evidence="1 2" key="1">
    <citation type="submission" date="2015-05" db="EMBL/GenBank/DDBJ databases">
        <title>Photobacterium galathea sp. nov.</title>
        <authorList>
            <person name="Machado H."/>
            <person name="Gram L."/>
        </authorList>
    </citation>
    <scope>NUCLEOTIDE SEQUENCE [LARGE SCALE GENOMIC DNA]</scope>
    <source>
        <strain evidence="1 2">CGMCC 1.12159</strain>
    </source>
</reference>
<dbReference type="AlphaFoldDB" id="A0A0J1JYB8"/>
<dbReference type="PATRIC" id="fig|1195763.3.peg.1469"/>
<evidence type="ECO:0000313" key="2">
    <source>
        <dbReference type="Proteomes" id="UP000036097"/>
    </source>
</evidence>
<dbReference type="Pfam" id="PF04237">
    <property type="entry name" value="YjbR"/>
    <property type="match status" value="1"/>
</dbReference>
<name>A0A0J1JYB8_9GAMM</name>
<comment type="caution">
    <text evidence="1">The sequence shown here is derived from an EMBL/GenBank/DDBJ whole genome shotgun (WGS) entry which is preliminary data.</text>
</comment>
<dbReference type="InterPro" id="IPR038056">
    <property type="entry name" value="YjbR-like_sf"/>
</dbReference>
<protein>
    <recommendedName>
        <fullName evidence="3">MmcQ-like protein</fullName>
    </recommendedName>
</protein>
<dbReference type="Proteomes" id="UP000036097">
    <property type="component" value="Unassembled WGS sequence"/>
</dbReference>
<dbReference type="SUPFAM" id="SSF142906">
    <property type="entry name" value="YjbR-like"/>
    <property type="match status" value="1"/>
</dbReference>
<organism evidence="1 2">
    <name type="scientific">Photobacterium aquae</name>
    <dbReference type="NCBI Taxonomy" id="1195763"/>
    <lineage>
        <taxon>Bacteria</taxon>
        <taxon>Pseudomonadati</taxon>
        <taxon>Pseudomonadota</taxon>
        <taxon>Gammaproteobacteria</taxon>
        <taxon>Vibrionales</taxon>
        <taxon>Vibrionaceae</taxon>
        <taxon>Photobacterium</taxon>
    </lineage>
</organism>
<dbReference type="STRING" id="1195763.ABT56_06860"/>
<dbReference type="PANTHER" id="PTHR35145">
    <property type="entry name" value="CYTOPLASMIC PROTEIN-RELATED"/>
    <property type="match status" value="1"/>
</dbReference>
<dbReference type="InterPro" id="IPR007351">
    <property type="entry name" value="YjbR"/>
</dbReference>
<proteinExistence type="predicted"/>
<dbReference type="OrthoDB" id="3194910at2"/>
<accession>A0A0J1JYB8</accession>
<evidence type="ECO:0008006" key="3">
    <source>
        <dbReference type="Google" id="ProtNLM"/>
    </source>
</evidence>
<sequence length="122" mass="13632">MQPKTMVEYLLSFPSAESSYPFGPDAEVFKVMGKMFALVAEHKGKMRVTLKGMPVDNSLLVSQFEGIIPGYHMNKQHWITVELAGDVPVPMLEDLASRSYKLVASKLTKAEKDRLRLQGAEC</sequence>
<dbReference type="InterPro" id="IPR058532">
    <property type="entry name" value="YjbR/MT2646/Rv2570-like"/>
</dbReference>
<keyword evidence="2" id="KW-1185">Reference proteome</keyword>